<feature type="non-terminal residue" evidence="3">
    <location>
        <position position="160"/>
    </location>
</feature>
<dbReference type="PANTHER" id="PTHR43353">
    <property type="entry name" value="SUCCINATE-SEMIALDEHYDE DEHYDROGENASE, MITOCHONDRIAL"/>
    <property type="match status" value="1"/>
</dbReference>
<dbReference type="GO" id="GO:0016491">
    <property type="term" value="F:oxidoreductase activity"/>
    <property type="evidence" value="ECO:0007669"/>
    <property type="project" value="UniProtKB-KW"/>
</dbReference>
<dbReference type="AlphaFoldDB" id="A0A164IG13"/>
<keyword evidence="1" id="KW-0560">Oxidoreductase</keyword>
<dbReference type="EMBL" id="LRGB01007333">
    <property type="protein sequence ID" value="KZS01217.1"/>
    <property type="molecule type" value="Genomic_DNA"/>
</dbReference>
<dbReference type="SUPFAM" id="SSF53720">
    <property type="entry name" value="ALDH-like"/>
    <property type="match status" value="1"/>
</dbReference>
<evidence type="ECO:0000313" key="4">
    <source>
        <dbReference type="Proteomes" id="UP000076858"/>
    </source>
</evidence>
<protein>
    <submittedName>
        <fullName evidence="3">Putative Aldehyde dehydrogenase</fullName>
    </submittedName>
</protein>
<dbReference type="InterPro" id="IPR050740">
    <property type="entry name" value="Aldehyde_DH_Superfamily"/>
</dbReference>
<dbReference type="STRING" id="35525.A0A164IG13"/>
<dbReference type="InterPro" id="IPR015590">
    <property type="entry name" value="Aldehyde_DH_dom"/>
</dbReference>
<dbReference type="InterPro" id="IPR016162">
    <property type="entry name" value="Ald_DH_N"/>
</dbReference>
<gene>
    <name evidence="3" type="ORF">APZ42_002190</name>
</gene>
<evidence type="ECO:0000313" key="3">
    <source>
        <dbReference type="EMBL" id="KZS01217.1"/>
    </source>
</evidence>
<dbReference type="InterPro" id="IPR016161">
    <property type="entry name" value="Ald_DH/histidinol_DH"/>
</dbReference>
<feature type="non-terminal residue" evidence="3">
    <location>
        <position position="1"/>
    </location>
</feature>
<evidence type="ECO:0000256" key="1">
    <source>
        <dbReference type="ARBA" id="ARBA00023002"/>
    </source>
</evidence>
<dbReference type="Gene3D" id="3.40.605.10">
    <property type="entry name" value="Aldehyde Dehydrogenase, Chain A, domain 1"/>
    <property type="match status" value="1"/>
</dbReference>
<sequence length="160" mass="17261">AITMESGKPLWESNGEVTTAISKVANSIEAIEARRWESFDTTSRNAIRFRPLGCMLVLGPYNLPLHLPGAHIVPSLLAGNTVLFKPSEKSPAVGEWIQRAWEQAGLPAGVLTLFHGSVEQAKHAVSLTSLSGVLFTGSHRAGVEIHRQLAGRPECMLALE</sequence>
<comment type="caution">
    <text evidence="3">The sequence shown here is derived from an EMBL/GenBank/DDBJ whole genome shotgun (WGS) entry which is preliminary data.</text>
</comment>
<dbReference type="Pfam" id="PF00171">
    <property type="entry name" value="Aldedh"/>
    <property type="match status" value="1"/>
</dbReference>
<dbReference type="PANTHER" id="PTHR43353:SF5">
    <property type="entry name" value="SUCCINATE-SEMIALDEHYDE DEHYDROGENASE, MITOCHONDRIAL"/>
    <property type="match status" value="1"/>
</dbReference>
<keyword evidence="4" id="KW-1185">Reference proteome</keyword>
<proteinExistence type="predicted"/>
<dbReference type="Proteomes" id="UP000076858">
    <property type="component" value="Unassembled WGS sequence"/>
</dbReference>
<feature type="domain" description="Aldehyde dehydrogenase" evidence="2">
    <location>
        <begin position="2"/>
        <end position="152"/>
    </location>
</feature>
<evidence type="ECO:0000259" key="2">
    <source>
        <dbReference type="Pfam" id="PF00171"/>
    </source>
</evidence>
<accession>A0A164IG13</accession>
<reference evidence="3 4" key="1">
    <citation type="submission" date="2016-03" db="EMBL/GenBank/DDBJ databases">
        <title>EvidentialGene: Evidence-directed Construction of Genes on Genomes.</title>
        <authorList>
            <person name="Gilbert D.G."/>
            <person name="Choi J.-H."/>
            <person name="Mockaitis K."/>
            <person name="Colbourne J."/>
            <person name="Pfrender M."/>
        </authorList>
    </citation>
    <scope>NUCLEOTIDE SEQUENCE [LARGE SCALE GENOMIC DNA]</scope>
    <source>
        <strain evidence="3 4">Xinb3</strain>
        <tissue evidence="3">Complete organism</tissue>
    </source>
</reference>
<name>A0A164IG13_9CRUS</name>
<organism evidence="3 4">
    <name type="scientific">Daphnia magna</name>
    <dbReference type="NCBI Taxonomy" id="35525"/>
    <lineage>
        <taxon>Eukaryota</taxon>
        <taxon>Metazoa</taxon>
        <taxon>Ecdysozoa</taxon>
        <taxon>Arthropoda</taxon>
        <taxon>Crustacea</taxon>
        <taxon>Branchiopoda</taxon>
        <taxon>Diplostraca</taxon>
        <taxon>Cladocera</taxon>
        <taxon>Anomopoda</taxon>
        <taxon>Daphniidae</taxon>
        <taxon>Daphnia</taxon>
    </lineage>
</organism>